<dbReference type="AlphaFoldDB" id="A0AAV3QA83"/>
<protein>
    <recommendedName>
        <fullName evidence="1">GAG-pre-integrase domain-containing protein</fullName>
    </recommendedName>
</protein>
<proteinExistence type="predicted"/>
<dbReference type="InterPro" id="IPR036397">
    <property type="entry name" value="RNaseH_sf"/>
</dbReference>
<dbReference type="Proteomes" id="UP001454036">
    <property type="component" value="Unassembled WGS sequence"/>
</dbReference>
<dbReference type="PANTHER" id="PTHR42648">
    <property type="entry name" value="TRANSPOSASE, PUTATIVE-RELATED"/>
    <property type="match status" value="1"/>
</dbReference>
<dbReference type="EMBL" id="BAABME010035914">
    <property type="protein sequence ID" value="GAA0160286.1"/>
    <property type="molecule type" value="Genomic_DNA"/>
</dbReference>
<dbReference type="InterPro" id="IPR012337">
    <property type="entry name" value="RNaseH-like_sf"/>
</dbReference>
<accession>A0AAV3QA83</accession>
<dbReference type="SUPFAM" id="SSF53098">
    <property type="entry name" value="Ribonuclease H-like"/>
    <property type="match status" value="1"/>
</dbReference>
<dbReference type="GO" id="GO:0003676">
    <property type="term" value="F:nucleic acid binding"/>
    <property type="evidence" value="ECO:0007669"/>
    <property type="project" value="InterPro"/>
</dbReference>
<sequence>MYDPTRGAIATVSMSSNRLFPLKIESIESSFLAKTKDPSWLWHYRYGHLSMDGLKALQQKSMFTGLPQLGTLSQVCEECIVGKQSRSQFPKANSWRAKTVLELVHFDICGPINPASNGGKRYFITFINDFSRKTSIYFLLEKSEAFSTFISFKARVENEIGNTIKTLRTDRGGEPKNLDCFVMIVESEESLQQLILPNKMNPNQVVYDFDDESEFSPVPHSLDNTTVPIVETSTTPMVTNEESPNICRIPMDTSEESLNVSHIRRRPTWTKKPPPKAYMNKKGLIYSCSLNFVEPYSMPPGLCNQVRLPPKLM</sequence>
<keyword evidence="3" id="KW-1185">Reference proteome</keyword>
<reference evidence="2 3" key="1">
    <citation type="submission" date="2024-01" db="EMBL/GenBank/DDBJ databases">
        <title>The complete chloroplast genome sequence of Lithospermum erythrorhizon: insights into the phylogenetic relationship among Boraginaceae species and the maternal lineages of purple gromwells.</title>
        <authorList>
            <person name="Okada T."/>
            <person name="Watanabe K."/>
        </authorList>
    </citation>
    <scope>NUCLEOTIDE SEQUENCE [LARGE SCALE GENOMIC DNA]</scope>
</reference>
<evidence type="ECO:0000313" key="2">
    <source>
        <dbReference type="EMBL" id="GAA0160286.1"/>
    </source>
</evidence>
<feature type="domain" description="GAG-pre-integrase" evidence="1">
    <location>
        <begin position="18"/>
        <end position="84"/>
    </location>
</feature>
<evidence type="ECO:0000259" key="1">
    <source>
        <dbReference type="Pfam" id="PF13976"/>
    </source>
</evidence>
<name>A0AAV3QA83_LITER</name>
<comment type="caution">
    <text evidence="2">The sequence shown here is derived from an EMBL/GenBank/DDBJ whole genome shotgun (WGS) entry which is preliminary data.</text>
</comment>
<dbReference type="InterPro" id="IPR025724">
    <property type="entry name" value="GAG-pre-integrase_dom"/>
</dbReference>
<gene>
    <name evidence="2" type="ORF">LIER_43517</name>
</gene>
<dbReference type="PANTHER" id="PTHR42648:SF18">
    <property type="entry name" value="RETROTRANSPOSON, UNCLASSIFIED-LIKE PROTEIN"/>
    <property type="match status" value="1"/>
</dbReference>
<evidence type="ECO:0000313" key="3">
    <source>
        <dbReference type="Proteomes" id="UP001454036"/>
    </source>
</evidence>
<dbReference type="InterPro" id="IPR039537">
    <property type="entry name" value="Retrotran_Ty1/copia-like"/>
</dbReference>
<dbReference type="Pfam" id="PF13976">
    <property type="entry name" value="gag_pre-integrs"/>
    <property type="match status" value="1"/>
</dbReference>
<dbReference type="Gene3D" id="3.30.420.10">
    <property type="entry name" value="Ribonuclease H-like superfamily/Ribonuclease H"/>
    <property type="match status" value="1"/>
</dbReference>
<organism evidence="2 3">
    <name type="scientific">Lithospermum erythrorhizon</name>
    <name type="common">Purple gromwell</name>
    <name type="synonym">Lithospermum officinale var. erythrorhizon</name>
    <dbReference type="NCBI Taxonomy" id="34254"/>
    <lineage>
        <taxon>Eukaryota</taxon>
        <taxon>Viridiplantae</taxon>
        <taxon>Streptophyta</taxon>
        <taxon>Embryophyta</taxon>
        <taxon>Tracheophyta</taxon>
        <taxon>Spermatophyta</taxon>
        <taxon>Magnoliopsida</taxon>
        <taxon>eudicotyledons</taxon>
        <taxon>Gunneridae</taxon>
        <taxon>Pentapetalae</taxon>
        <taxon>asterids</taxon>
        <taxon>lamiids</taxon>
        <taxon>Boraginales</taxon>
        <taxon>Boraginaceae</taxon>
        <taxon>Boraginoideae</taxon>
        <taxon>Lithospermeae</taxon>
        <taxon>Lithospermum</taxon>
    </lineage>
</organism>